<name>A0A1U7N141_9CYAN</name>
<dbReference type="NCBIfam" id="NF038122">
    <property type="entry name" value="metallo_LGF"/>
    <property type="match status" value="1"/>
</dbReference>
<evidence type="ECO:0000313" key="2">
    <source>
        <dbReference type="EMBL" id="OLT59656.1"/>
    </source>
</evidence>
<organism evidence="2 3">
    <name type="scientific">Moorena bouillonii PNG</name>
    <dbReference type="NCBI Taxonomy" id="568701"/>
    <lineage>
        <taxon>Bacteria</taxon>
        <taxon>Bacillati</taxon>
        <taxon>Cyanobacteriota</taxon>
        <taxon>Cyanophyceae</taxon>
        <taxon>Coleofasciculales</taxon>
        <taxon>Coleofasciculaceae</taxon>
        <taxon>Moorena</taxon>
    </lineage>
</organism>
<dbReference type="EMBL" id="MKZS01000001">
    <property type="protein sequence ID" value="OLT59656.1"/>
    <property type="molecule type" value="Genomic_DNA"/>
</dbReference>
<comment type="caution">
    <text evidence="2">The sequence shown here is derived from an EMBL/GenBank/DDBJ whole genome shotgun (WGS) entry which is preliminary data.</text>
</comment>
<dbReference type="Proteomes" id="UP000186657">
    <property type="component" value="Unassembled WGS sequence"/>
</dbReference>
<dbReference type="AlphaFoldDB" id="A0A1U7N141"/>
<sequence>MYRYSDWSEDNDFLELAYGANAFFSIDGGDTALAYFSEGKDVDLGFGGDGYQASHWDGLGDNLGMMKPALGWGERADMSALDLQAFDVIGWDLNSTVFGSDGRPSDSNMTLNLNNLLNNAKNTLADKIGDYLNDSSVNASSIDWYIANGYNDIAGSWLTQDRIQDVMDMYEWGYGGGGGGGSSGGGGGSGVGGGSGSGGSGSGQVLGHVLEQGFFSDFNWSTFNPDQGVAQVPESGASSGLIGFGLLGIGGVLKGRRR</sequence>
<evidence type="ECO:0000313" key="3">
    <source>
        <dbReference type="Proteomes" id="UP000186657"/>
    </source>
</evidence>
<feature type="region of interest" description="Disordered" evidence="1">
    <location>
        <begin position="181"/>
        <end position="202"/>
    </location>
</feature>
<keyword evidence="3" id="KW-1185">Reference proteome</keyword>
<gene>
    <name evidence="2" type="ORF">BJP37_12065</name>
</gene>
<proteinExistence type="predicted"/>
<reference evidence="2 3" key="1">
    <citation type="submission" date="2016-10" db="EMBL/GenBank/DDBJ databases">
        <title>Comparative genomics uncovers the prolific and rare metabolic potential of the cyanobacterial genus Moorea.</title>
        <authorList>
            <person name="Leao T."/>
            <person name="Castelao G."/>
            <person name="Korobeynikov A."/>
            <person name="Monroe E.A."/>
            <person name="Podell S."/>
            <person name="Glukhov E."/>
            <person name="Allen E."/>
            <person name="Gerwick W.H."/>
            <person name="Gerwick L."/>
        </authorList>
    </citation>
    <scope>NUCLEOTIDE SEQUENCE [LARGE SCALE GENOMIC DNA]</scope>
    <source>
        <strain evidence="2 3">PNG5-198</strain>
    </source>
</reference>
<protein>
    <submittedName>
        <fullName evidence="2">Uncharacterized protein</fullName>
    </submittedName>
</protein>
<accession>A0A1U7N141</accession>
<evidence type="ECO:0000256" key="1">
    <source>
        <dbReference type="SAM" id="MobiDB-lite"/>
    </source>
</evidence>